<evidence type="ECO:0000313" key="12">
    <source>
        <dbReference type="Proteomes" id="UP001346149"/>
    </source>
</evidence>
<feature type="compositionally biased region" description="Pro residues" evidence="10">
    <location>
        <begin position="60"/>
        <end position="69"/>
    </location>
</feature>
<evidence type="ECO:0000256" key="2">
    <source>
        <dbReference type="ARBA" id="ARBA00008834"/>
    </source>
</evidence>
<sequence length="464" mass="47894">MARPSQRVVPSNAVIISGLAMILLSCVSTKALARRSSIVRELLQSEAAAPAPASVKGPPADAPKGPPADAPKGSPAAAPDSADSALAAGAPGGAKGPVVDVTAFGAKPNDPSFDNAKAFMQAWGATCKGTGTNKLLIPSGEYIAGQTVFQGPCKGPITVEVLGTVKAVADVTAYADEAWISFEAITGIMLKGGVFDAQGATVWKYNDCKQNPRCKHLPISLSFSHSENVVVDSVTSINSMGFHTSFTFSSGITFVNNTITAPDESPNTDGIHISTTSNITITDSKIATGDDCIGIIQGTSKVEISNIECGPGHGISIGSLGKYKNEKDVTGVHVKNCTLTGTTNGARIKTFPGPIAIQASDIIFDGITMKDVANPIIIDQNYGVKNSATPSSVKVTDIHFRNIKGTTITDEAVSLVCSSLKPCDAIEMADIDLTYSGSKPFKAVCTNAKVTFTGKQSPPSCAAT</sequence>
<protein>
    <recommendedName>
        <fullName evidence="13">Exopolygalacturonase-like</fullName>
    </recommendedName>
</protein>
<comment type="subcellular location">
    <subcellularLocation>
        <location evidence="1">Secreted</location>
        <location evidence="1">Cell wall</location>
    </subcellularLocation>
</comment>
<evidence type="ECO:0000256" key="9">
    <source>
        <dbReference type="RuleBase" id="RU361169"/>
    </source>
</evidence>
<dbReference type="AlphaFoldDB" id="A0AAN7LLY8"/>
<accession>A0AAN7LLY8</accession>
<evidence type="ECO:0000256" key="1">
    <source>
        <dbReference type="ARBA" id="ARBA00004191"/>
    </source>
</evidence>
<dbReference type="EMBL" id="JAXQNO010000009">
    <property type="protein sequence ID" value="KAK4791053.1"/>
    <property type="molecule type" value="Genomic_DNA"/>
</dbReference>
<proteinExistence type="inferred from homology"/>
<dbReference type="GO" id="GO:0071555">
    <property type="term" value="P:cell wall organization"/>
    <property type="evidence" value="ECO:0007669"/>
    <property type="project" value="UniProtKB-KW"/>
</dbReference>
<reference evidence="11 12" key="1">
    <citation type="journal article" date="2023" name="Hortic Res">
        <title>Pangenome of water caltrop reveals structural variations and asymmetric subgenome divergence after allopolyploidization.</title>
        <authorList>
            <person name="Zhang X."/>
            <person name="Chen Y."/>
            <person name="Wang L."/>
            <person name="Yuan Y."/>
            <person name="Fang M."/>
            <person name="Shi L."/>
            <person name="Lu R."/>
            <person name="Comes H.P."/>
            <person name="Ma Y."/>
            <person name="Chen Y."/>
            <person name="Huang G."/>
            <person name="Zhou Y."/>
            <person name="Zheng Z."/>
            <person name="Qiu Y."/>
        </authorList>
    </citation>
    <scope>NUCLEOTIDE SEQUENCE [LARGE SCALE GENOMIC DNA]</scope>
    <source>
        <strain evidence="11">F231</strain>
    </source>
</reference>
<name>A0AAN7LLY8_TRANT</name>
<dbReference type="PROSITE" id="PS00502">
    <property type="entry name" value="POLYGALACTURONASE"/>
    <property type="match status" value="1"/>
</dbReference>
<dbReference type="InterPro" id="IPR006626">
    <property type="entry name" value="PbH1"/>
</dbReference>
<evidence type="ECO:0008006" key="13">
    <source>
        <dbReference type="Google" id="ProtNLM"/>
    </source>
</evidence>
<dbReference type="InterPro" id="IPR012334">
    <property type="entry name" value="Pectin_lyas_fold"/>
</dbReference>
<keyword evidence="6 9" id="KW-0326">Glycosidase</keyword>
<evidence type="ECO:0000256" key="7">
    <source>
        <dbReference type="ARBA" id="ARBA00023316"/>
    </source>
</evidence>
<keyword evidence="5 9" id="KW-0378">Hydrolase</keyword>
<feature type="active site" evidence="8">
    <location>
        <position position="313"/>
    </location>
</feature>
<dbReference type="SUPFAM" id="SSF51126">
    <property type="entry name" value="Pectin lyase-like"/>
    <property type="match status" value="1"/>
</dbReference>
<evidence type="ECO:0000313" key="11">
    <source>
        <dbReference type="EMBL" id="KAK4791053.1"/>
    </source>
</evidence>
<keyword evidence="12" id="KW-1185">Reference proteome</keyword>
<feature type="compositionally biased region" description="Low complexity" evidence="10">
    <location>
        <begin position="70"/>
        <end position="89"/>
    </location>
</feature>
<dbReference type="Gene3D" id="2.160.20.10">
    <property type="entry name" value="Single-stranded right-handed beta-helix, Pectin lyase-like"/>
    <property type="match status" value="1"/>
</dbReference>
<dbReference type="GO" id="GO:0005975">
    <property type="term" value="P:carbohydrate metabolic process"/>
    <property type="evidence" value="ECO:0007669"/>
    <property type="project" value="InterPro"/>
</dbReference>
<dbReference type="SMART" id="SM00710">
    <property type="entry name" value="PbH1"/>
    <property type="match status" value="5"/>
</dbReference>
<comment type="caution">
    <text evidence="11">The sequence shown here is derived from an EMBL/GenBank/DDBJ whole genome shotgun (WGS) entry which is preliminary data.</text>
</comment>
<organism evidence="11 12">
    <name type="scientific">Trapa natans</name>
    <name type="common">Water chestnut</name>
    <dbReference type="NCBI Taxonomy" id="22666"/>
    <lineage>
        <taxon>Eukaryota</taxon>
        <taxon>Viridiplantae</taxon>
        <taxon>Streptophyta</taxon>
        <taxon>Embryophyta</taxon>
        <taxon>Tracheophyta</taxon>
        <taxon>Spermatophyta</taxon>
        <taxon>Magnoliopsida</taxon>
        <taxon>eudicotyledons</taxon>
        <taxon>Gunneridae</taxon>
        <taxon>Pentapetalae</taxon>
        <taxon>rosids</taxon>
        <taxon>malvids</taxon>
        <taxon>Myrtales</taxon>
        <taxon>Lythraceae</taxon>
        <taxon>Trapa</taxon>
    </lineage>
</organism>
<evidence type="ECO:0000256" key="3">
    <source>
        <dbReference type="ARBA" id="ARBA00022512"/>
    </source>
</evidence>
<evidence type="ECO:0000256" key="4">
    <source>
        <dbReference type="ARBA" id="ARBA00022525"/>
    </source>
</evidence>
<evidence type="ECO:0000256" key="6">
    <source>
        <dbReference type="ARBA" id="ARBA00023295"/>
    </source>
</evidence>
<gene>
    <name evidence="11" type="ORF">SAY86_031466</name>
</gene>
<keyword evidence="3" id="KW-0134">Cell wall</keyword>
<feature type="region of interest" description="Disordered" evidence="10">
    <location>
        <begin position="48"/>
        <end position="91"/>
    </location>
</feature>
<evidence type="ECO:0000256" key="5">
    <source>
        <dbReference type="ARBA" id="ARBA00022801"/>
    </source>
</evidence>
<dbReference type="InterPro" id="IPR000743">
    <property type="entry name" value="Glyco_hydro_28"/>
</dbReference>
<dbReference type="Pfam" id="PF00295">
    <property type="entry name" value="Glyco_hydro_28"/>
    <property type="match status" value="1"/>
</dbReference>
<evidence type="ECO:0000256" key="10">
    <source>
        <dbReference type="SAM" id="MobiDB-lite"/>
    </source>
</evidence>
<dbReference type="FunFam" id="2.160.20.10:FF:000004">
    <property type="entry name" value="Pectin lyase-like superfamily protein"/>
    <property type="match status" value="1"/>
</dbReference>
<dbReference type="PROSITE" id="PS51257">
    <property type="entry name" value="PROKAR_LIPOPROTEIN"/>
    <property type="match status" value="1"/>
</dbReference>
<dbReference type="Proteomes" id="UP001346149">
    <property type="component" value="Unassembled WGS sequence"/>
</dbReference>
<dbReference type="GO" id="GO:0004650">
    <property type="term" value="F:polygalacturonase activity"/>
    <property type="evidence" value="ECO:0007669"/>
    <property type="project" value="InterPro"/>
</dbReference>
<keyword evidence="7" id="KW-0961">Cell wall biogenesis/degradation</keyword>
<keyword evidence="4" id="KW-0964">Secreted</keyword>
<dbReference type="PANTHER" id="PTHR31375">
    <property type="match status" value="1"/>
</dbReference>
<comment type="similarity">
    <text evidence="2 9">Belongs to the glycosyl hydrolase 28 family.</text>
</comment>
<evidence type="ECO:0000256" key="8">
    <source>
        <dbReference type="PROSITE-ProRule" id="PRU10052"/>
    </source>
</evidence>
<dbReference type="InterPro" id="IPR011050">
    <property type="entry name" value="Pectin_lyase_fold/virulence"/>
</dbReference>